<evidence type="ECO:0000313" key="1">
    <source>
        <dbReference type="EMBL" id="GAA3594135.1"/>
    </source>
</evidence>
<name>A0ABP6YY96_9ACTN</name>
<sequence length="88" mass="9351">MRDGAGPFALFFQPLAVNPLVIRTAEDSYAHNGPGKFEPHDITLVTGDAETTFAARLRSLVGSVFAGGRPVASRWPAGPSGARLNRPF</sequence>
<evidence type="ECO:0000313" key="2">
    <source>
        <dbReference type="Proteomes" id="UP001501074"/>
    </source>
</evidence>
<gene>
    <name evidence="1" type="ORF">GCM10022223_06420</name>
</gene>
<accession>A0ABP6YY96</accession>
<keyword evidence="2" id="KW-1185">Reference proteome</keyword>
<organism evidence="1 2">
    <name type="scientific">Kineosporia mesophila</name>
    <dbReference type="NCBI Taxonomy" id="566012"/>
    <lineage>
        <taxon>Bacteria</taxon>
        <taxon>Bacillati</taxon>
        <taxon>Actinomycetota</taxon>
        <taxon>Actinomycetes</taxon>
        <taxon>Kineosporiales</taxon>
        <taxon>Kineosporiaceae</taxon>
        <taxon>Kineosporia</taxon>
    </lineage>
</organism>
<comment type="caution">
    <text evidence="1">The sequence shown here is derived from an EMBL/GenBank/DDBJ whole genome shotgun (WGS) entry which is preliminary data.</text>
</comment>
<proteinExistence type="predicted"/>
<dbReference type="Proteomes" id="UP001501074">
    <property type="component" value="Unassembled WGS sequence"/>
</dbReference>
<protein>
    <submittedName>
        <fullName evidence="1">Uncharacterized protein</fullName>
    </submittedName>
</protein>
<dbReference type="EMBL" id="BAAAZO010000001">
    <property type="protein sequence ID" value="GAA3594135.1"/>
    <property type="molecule type" value="Genomic_DNA"/>
</dbReference>
<reference evidence="2" key="1">
    <citation type="journal article" date="2019" name="Int. J. Syst. Evol. Microbiol.">
        <title>The Global Catalogue of Microorganisms (GCM) 10K type strain sequencing project: providing services to taxonomists for standard genome sequencing and annotation.</title>
        <authorList>
            <consortium name="The Broad Institute Genomics Platform"/>
            <consortium name="The Broad Institute Genome Sequencing Center for Infectious Disease"/>
            <person name="Wu L."/>
            <person name="Ma J."/>
        </authorList>
    </citation>
    <scope>NUCLEOTIDE SEQUENCE [LARGE SCALE GENOMIC DNA]</scope>
    <source>
        <strain evidence="2">JCM 16902</strain>
    </source>
</reference>